<dbReference type="Gene3D" id="2.60.410.10">
    <property type="entry name" value="D-Ala-D-Ala carboxypeptidase, C-terminal domain"/>
    <property type="match status" value="1"/>
</dbReference>
<evidence type="ECO:0000256" key="5">
    <source>
        <dbReference type="ARBA" id="ARBA00022645"/>
    </source>
</evidence>
<evidence type="ECO:0000256" key="7">
    <source>
        <dbReference type="ARBA" id="ARBA00022729"/>
    </source>
</evidence>
<evidence type="ECO:0000256" key="4">
    <source>
        <dbReference type="ARBA" id="ARBA00012448"/>
    </source>
</evidence>
<comment type="function">
    <text evidence="1">Removes C-terminal D-alanyl residues from sugar-peptide cell wall precursors.</text>
</comment>
<keyword evidence="5 16" id="KW-0121">Carboxypeptidase</keyword>
<dbReference type="InterPro" id="IPR001967">
    <property type="entry name" value="Peptidase_S11_N"/>
</dbReference>
<dbReference type="Pfam" id="PF00768">
    <property type="entry name" value="Peptidase_S11"/>
    <property type="match status" value="1"/>
</dbReference>
<dbReference type="PRINTS" id="PR00725">
    <property type="entry name" value="DADACBPTASE1"/>
</dbReference>
<evidence type="ECO:0000256" key="12">
    <source>
        <dbReference type="ARBA" id="ARBA00034000"/>
    </source>
</evidence>
<dbReference type="SUPFAM" id="SSF69189">
    <property type="entry name" value="Penicillin-binding protein associated domain"/>
    <property type="match status" value="1"/>
</dbReference>
<evidence type="ECO:0000259" key="15">
    <source>
        <dbReference type="SMART" id="SM00936"/>
    </source>
</evidence>
<dbReference type="GO" id="GO:0006508">
    <property type="term" value="P:proteolysis"/>
    <property type="evidence" value="ECO:0007669"/>
    <property type="project" value="UniProtKB-KW"/>
</dbReference>
<keyword evidence="7 14" id="KW-0732">Signal</keyword>
<keyword evidence="6" id="KW-0645">Protease</keyword>
<gene>
    <name evidence="16" type="ORF">DYI23_04190</name>
</gene>
<dbReference type="InterPro" id="IPR012338">
    <property type="entry name" value="Beta-lactam/transpept-like"/>
</dbReference>
<dbReference type="GO" id="GO:0071555">
    <property type="term" value="P:cell wall organization"/>
    <property type="evidence" value="ECO:0007669"/>
    <property type="project" value="UniProtKB-KW"/>
</dbReference>
<comment type="caution">
    <text evidence="16">The sequence shown here is derived from an EMBL/GenBank/DDBJ whole genome shotgun (WGS) entry which is preliminary data.</text>
</comment>
<keyword evidence="8" id="KW-0378">Hydrolase</keyword>
<dbReference type="PANTHER" id="PTHR21581">
    <property type="entry name" value="D-ALANYL-D-ALANINE CARBOXYPEPTIDASE"/>
    <property type="match status" value="1"/>
</dbReference>
<dbReference type="Proteomes" id="UP000705379">
    <property type="component" value="Unassembled WGS sequence"/>
</dbReference>
<dbReference type="GO" id="GO:0009252">
    <property type="term" value="P:peptidoglycan biosynthetic process"/>
    <property type="evidence" value="ECO:0007669"/>
    <property type="project" value="UniProtKB-KW"/>
</dbReference>
<evidence type="ECO:0000256" key="3">
    <source>
        <dbReference type="ARBA" id="ARBA00007164"/>
    </source>
</evidence>
<evidence type="ECO:0000256" key="9">
    <source>
        <dbReference type="ARBA" id="ARBA00022960"/>
    </source>
</evidence>
<feature type="domain" description="Peptidase S11 D-Ala-D-Ala carboxypeptidase A C-terminal" evidence="15">
    <location>
        <begin position="279"/>
        <end position="369"/>
    </location>
</feature>
<evidence type="ECO:0000256" key="10">
    <source>
        <dbReference type="ARBA" id="ARBA00022984"/>
    </source>
</evidence>
<dbReference type="InterPro" id="IPR037167">
    <property type="entry name" value="Peptidase_S11_C_sf"/>
</dbReference>
<comment type="similarity">
    <text evidence="3 13">Belongs to the peptidase S11 family.</text>
</comment>
<dbReference type="EMBL" id="QTKU01000001">
    <property type="protein sequence ID" value="MBS8259412.1"/>
    <property type="molecule type" value="Genomic_DNA"/>
</dbReference>
<accession>A0A944CBC3</accession>
<reference evidence="16" key="1">
    <citation type="submission" date="2018-08" db="EMBL/GenBank/DDBJ databases">
        <authorList>
            <person name="Jin W."/>
            <person name="Wang H."/>
            <person name="Yang Y."/>
            <person name="Li M."/>
            <person name="Liu J."/>
        </authorList>
    </citation>
    <scope>NUCLEOTIDE SEQUENCE</scope>
    <source>
        <strain evidence="16">AESS21</strain>
    </source>
</reference>
<evidence type="ECO:0000313" key="17">
    <source>
        <dbReference type="Proteomes" id="UP000705379"/>
    </source>
</evidence>
<feature type="chain" id="PRO_5037300915" description="serine-type D-Ala-D-Ala carboxypeptidase" evidence="14">
    <location>
        <begin position="26"/>
        <end position="388"/>
    </location>
</feature>
<evidence type="ECO:0000256" key="6">
    <source>
        <dbReference type="ARBA" id="ARBA00022670"/>
    </source>
</evidence>
<evidence type="ECO:0000256" key="13">
    <source>
        <dbReference type="RuleBase" id="RU004016"/>
    </source>
</evidence>
<comment type="pathway">
    <text evidence="2">Cell wall biogenesis; peptidoglycan biosynthesis.</text>
</comment>
<dbReference type="AlphaFoldDB" id="A0A944CBC3"/>
<dbReference type="Pfam" id="PF07943">
    <property type="entry name" value="PBP5_C"/>
    <property type="match status" value="1"/>
</dbReference>
<proteinExistence type="inferred from homology"/>
<dbReference type="InterPro" id="IPR015956">
    <property type="entry name" value="Peniciliin-bd_prot_C_sf"/>
</dbReference>
<dbReference type="SUPFAM" id="SSF56601">
    <property type="entry name" value="beta-lactamase/transpeptidase-like"/>
    <property type="match status" value="1"/>
</dbReference>
<dbReference type="GO" id="GO:0009002">
    <property type="term" value="F:serine-type D-Ala-D-Ala carboxypeptidase activity"/>
    <property type="evidence" value="ECO:0007669"/>
    <property type="project" value="UniProtKB-EC"/>
</dbReference>
<dbReference type="PANTHER" id="PTHR21581:SF6">
    <property type="entry name" value="TRAFFICKING PROTEIN PARTICLE COMPLEX SUBUNIT 12"/>
    <property type="match status" value="1"/>
</dbReference>
<protein>
    <recommendedName>
        <fullName evidence="4">serine-type D-Ala-D-Ala carboxypeptidase</fullName>
        <ecNumber evidence="4">3.4.16.4</ecNumber>
    </recommendedName>
</protein>
<keyword evidence="9" id="KW-0133">Cell shape</keyword>
<dbReference type="InterPro" id="IPR012907">
    <property type="entry name" value="Peptidase_S11_C"/>
</dbReference>
<dbReference type="GO" id="GO:0008360">
    <property type="term" value="P:regulation of cell shape"/>
    <property type="evidence" value="ECO:0007669"/>
    <property type="project" value="UniProtKB-KW"/>
</dbReference>
<evidence type="ECO:0000256" key="1">
    <source>
        <dbReference type="ARBA" id="ARBA00003217"/>
    </source>
</evidence>
<feature type="signal peptide" evidence="14">
    <location>
        <begin position="1"/>
        <end position="25"/>
    </location>
</feature>
<evidence type="ECO:0000256" key="8">
    <source>
        <dbReference type="ARBA" id="ARBA00022801"/>
    </source>
</evidence>
<dbReference type="Gene3D" id="3.40.710.10">
    <property type="entry name" value="DD-peptidase/beta-lactamase superfamily"/>
    <property type="match status" value="1"/>
</dbReference>
<organism evidence="16 17">
    <name type="scientific">Roseibium polysiphoniae</name>
    <dbReference type="NCBI Taxonomy" id="2571221"/>
    <lineage>
        <taxon>Bacteria</taxon>
        <taxon>Pseudomonadati</taxon>
        <taxon>Pseudomonadota</taxon>
        <taxon>Alphaproteobacteria</taxon>
        <taxon>Hyphomicrobiales</taxon>
        <taxon>Stappiaceae</taxon>
        <taxon>Roseibium</taxon>
    </lineage>
</organism>
<dbReference type="InterPro" id="IPR018044">
    <property type="entry name" value="Peptidase_S11"/>
</dbReference>
<reference evidence="16" key="2">
    <citation type="journal article" date="2021" name="Microorganisms">
        <title>Bacterial Dimethylsulfoniopropionate Biosynthesis in the East China Sea.</title>
        <authorList>
            <person name="Liu J."/>
            <person name="Zhang Y."/>
            <person name="Liu J."/>
            <person name="Zhong H."/>
            <person name="Williams B.T."/>
            <person name="Zheng Y."/>
            <person name="Curson A.R.J."/>
            <person name="Sun C."/>
            <person name="Sun H."/>
            <person name="Song D."/>
            <person name="Wagner Mackenzie B."/>
            <person name="Bermejo Martinez A."/>
            <person name="Todd J.D."/>
            <person name="Zhang X.H."/>
        </authorList>
    </citation>
    <scope>NUCLEOTIDE SEQUENCE</scope>
    <source>
        <strain evidence="16">AESS21</strain>
    </source>
</reference>
<sequence length="388" mass="41353">MPAIRVFAALLFSSAALATATFAFAETLATRAPIAFLSAPENGTVLFAKDADKAFSPGSLVKVMTAATVFEALATEDVQKESLCNVSEHAWRTGGAPSRGATMFAAIKSEIAVEDLLAGLLVHNANDAAIILAECLDGSEEAFAQRMNGYAETIGMTSSHFINPTGFAPDEGQPDAKTTARDLARLATVILDKHADHYGLFAQPEFTWNKIYQRNKNPLLGEIRQLDGLGAGQSSDGYAGLASVERNGRRVIAVVAGLSSDKNRLTAMREVVEGAWDYFQVQTLFKRGDEIAQARVFGGRESYVPLQAASDVDVLLPLGGTLDYRLRVVYSGPLAAPVKAGDIVGELRVVGKDGIVHRTKLATASAVEPGDTTERALDGLSELLFGWF</sequence>
<evidence type="ECO:0000256" key="14">
    <source>
        <dbReference type="SAM" id="SignalP"/>
    </source>
</evidence>
<keyword evidence="11" id="KW-0961">Cell wall biogenesis/degradation</keyword>
<name>A0A944CBC3_9HYPH</name>
<dbReference type="SMART" id="SM00936">
    <property type="entry name" value="PBP5_C"/>
    <property type="match status" value="1"/>
</dbReference>
<comment type="catalytic activity">
    <reaction evidence="12">
        <text>Preferential cleavage: (Ac)2-L-Lys-D-Ala-|-D-Ala. Also transpeptidation of peptidyl-alanyl moieties that are N-acyl substituents of D-alanine.</text>
        <dbReference type="EC" id="3.4.16.4"/>
    </reaction>
</comment>
<evidence type="ECO:0000256" key="11">
    <source>
        <dbReference type="ARBA" id="ARBA00023316"/>
    </source>
</evidence>
<dbReference type="EC" id="3.4.16.4" evidence="4"/>
<evidence type="ECO:0000313" key="16">
    <source>
        <dbReference type="EMBL" id="MBS8259412.1"/>
    </source>
</evidence>
<keyword evidence="10" id="KW-0573">Peptidoglycan synthesis</keyword>
<evidence type="ECO:0000256" key="2">
    <source>
        <dbReference type="ARBA" id="ARBA00004752"/>
    </source>
</evidence>